<sequence>MTIAFLNGDYLPLAEARISPMDRGFLFGDGIYEVIPTLQGKPIGFNAHMARMRQGLEMLEISSPFPADYWRAVVNSLLTKNNELLQSESVGIYIQISRGADATRSHAYPDDLTPTLFAFAFATPPPPVPDASKVKGLHVALGEDKRWQRCNIKSTSLLGNVMHFEQGKREGKQEIILFNRHKEISEASSSNVFIVSNGVIKTPPLDHQILPGITRKLVIECLVKEGILVEETVLPLAELLAAEEVWLTSSSKEIAPVIEIEGKPVGNGKVGKIWQQAIEAFNQHKFNF</sequence>
<evidence type="ECO:0000256" key="8">
    <source>
        <dbReference type="ARBA" id="ARBA00054027"/>
    </source>
</evidence>
<dbReference type="KEGG" id="apel:CA267_000730"/>
<dbReference type="GO" id="GO:0046656">
    <property type="term" value="P:folic acid biosynthetic process"/>
    <property type="evidence" value="ECO:0007669"/>
    <property type="project" value="UniProtKB-KW"/>
</dbReference>
<dbReference type="Gene3D" id="3.20.10.10">
    <property type="entry name" value="D-amino Acid Aminotransferase, subunit A, domain 2"/>
    <property type="match status" value="1"/>
</dbReference>
<organism evidence="13 14">
    <name type="scientific">Alteromonas pelagimontana</name>
    <dbReference type="NCBI Taxonomy" id="1858656"/>
    <lineage>
        <taxon>Bacteria</taxon>
        <taxon>Pseudomonadati</taxon>
        <taxon>Pseudomonadota</taxon>
        <taxon>Gammaproteobacteria</taxon>
        <taxon>Alteromonadales</taxon>
        <taxon>Alteromonadaceae</taxon>
        <taxon>Alteromonas/Salinimonas group</taxon>
        <taxon>Alteromonas</taxon>
    </lineage>
</organism>
<comment type="similarity">
    <text evidence="2 11">Belongs to the class-IV pyridoxal-phosphate-dependent aminotransferase family.</text>
</comment>
<keyword evidence="3 12" id="KW-0663">Pyridoxal phosphate</keyword>
<evidence type="ECO:0000256" key="4">
    <source>
        <dbReference type="ARBA" id="ARBA00022909"/>
    </source>
</evidence>
<dbReference type="InterPro" id="IPR043131">
    <property type="entry name" value="BCAT-like_N"/>
</dbReference>
<dbReference type="Pfam" id="PF01063">
    <property type="entry name" value="Aminotran_4"/>
    <property type="match status" value="1"/>
</dbReference>
<keyword evidence="14" id="KW-1185">Reference proteome</keyword>
<evidence type="ECO:0000256" key="5">
    <source>
        <dbReference type="ARBA" id="ARBA00035633"/>
    </source>
</evidence>
<dbReference type="InterPro" id="IPR043132">
    <property type="entry name" value="BCAT-like_C"/>
</dbReference>
<dbReference type="FunFam" id="3.20.10.10:FF:000002">
    <property type="entry name" value="D-alanine aminotransferase"/>
    <property type="match status" value="1"/>
</dbReference>
<dbReference type="EMBL" id="CP052766">
    <property type="protein sequence ID" value="QJR79424.1"/>
    <property type="molecule type" value="Genomic_DNA"/>
</dbReference>
<dbReference type="GO" id="GO:0008652">
    <property type="term" value="P:amino acid biosynthetic process"/>
    <property type="evidence" value="ECO:0007669"/>
    <property type="project" value="UniProtKB-ARBA"/>
</dbReference>
<dbReference type="InterPro" id="IPR001544">
    <property type="entry name" value="Aminotrans_IV"/>
</dbReference>
<dbReference type="Proteomes" id="UP000219285">
    <property type="component" value="Chromosome"/>
</dbReference>
<evidence type="ECO:0000313" key="13">
    <source>
        <dbReference type="EMBL" id="QJR79424.1"/>
    </source>
</evidence>
<dbReference type="OrthoDB" id="21319at2"/>
<evidence type="ECO:0000256" key="2">
    <source>
        <dbReference type="ARBA" id="ARBA00009320"/>
    </source>
</evidence>
<dbReference type="InterPro" id="IPR050571">
    <property type="entry name" value="Class-IV_PLP-Dep_Aminotrnsfr"/>
</dbReference>
<dbReference type="AlphaFoldDB" id="A0A6M4M865"/>
<protein>
    <recommendedName>
        <fullName evidence="9">Aminodeoxychorismate lyase</fullName>
        <ecNumber evidence="6">4.1.3.38</ecNumber>
    </recommendedName>
    <alternativeName>
        <fullName evidence="10">4-amino-4-deoxychorismate lyase</fullName>
    </alternativeName>
</protein>
<dbReference type="InterPro" id="IPR018300">
    <property type="entry name" value="Aminotrans_IV_CS"/>
</dbReference>
<evidence type="ECO:0000256" key="9">
    <source>
        <dbReference type="ARBA" id="ARBA00069174"/>
    </source>
</evidence>
<comment type="cofactor">
    <cofactor evidence="1 12">
        <name>pyridoxal 5'-phosphate</name>
        <dbReference type="ChEBI" id="CHEBI:597326"/>
    </cofactor>
</comment>
<accession>A0A6M4M865</accession>
<dbReference type="CDD" id="cd01558">
    <property type="entry name" value="D-AAT_like"/>
    <property type="match status" value="1"/>
</dbReference>
<evidence type="ECO:0000256" key="1">
    <source>
        <dbReference type="ARBA" id="ARBA00001933"/>
    </source>
</evidence>
<dbReference type="GO" id="GO:0008696">
    <property type="term" value="F:4-amino-4-deoxychorismate lyase activity"/>
    <property type="evidence" value="ECO:0007669"/>
    <property type="project" value="UniProtKB-EC"/>
</dbReference>
<keyword evidence="13" id="KW-0032">Aminotransferase</keyword>
<evidence type="ECO:0000313" key="14">
    <source>
        <dbReference type="Proteomes" id="UP000219285"/>
    </source>
</evidence>
<evidence type="ECO:0000256" key="6">
    <source>
        <dbReference type="ARBA" id="ARBA00035676"/>
    </source>
</evidence>
<name>A0A6M4M865_9ALTE</name>
<gene>
    <name evidence="13" type="ORF">CA267_000730</name>
</gene>
<dbReference type="PANTHER" id="PTHR42743:SF10">
    <property type="entry name" value="D-ALANINE AMINOTRANSFERASE"/>
    <property type="match status" value="1"/>
</dbReference>
<dbReference type="GO" id="GO:0008483">
    <property type="term" value="F:transaminase activity"/>
    <property type="evidence" value="ECO:0007669"/>
    <property type="project" value="UniProtKB-KW"/>
</dbReference>
<dbReference type="InterPro" id="IPR036038">
    <property type="entry name" value="Aminotransferase-like"/>
</dbReference>
<dbReference type="Gene3D" id="3.30.470.10">
    <property type="match status" value="1"/>
</dbReference>
<dbReference type="PROSITE" id="PS00770">
    <property type="entry name" value="AA_TRANSFER_CLASS_4"/>
    <property type="match status" value="1"/>
</dbReference>
<evidence type="ECO:0000256" key="11">
    <source>
        <dbReference type="RuleBase" id="RU004106"/>
    </source>
</evidence>
<dbReference type="PANTHER" id="PTHR42743">
    <property type="entry name" value="AMINO-ACID AMINOTRANSFERASE"/>
    <property type="match status" value="1"/>
</dbReference>
<dbReference type="GO" id="GO:0005829">
    <property type="term" value="C:cytosol"/>
    <property type="evidence" value="ECO:0007669"/>
    <property type="project" value="TreeGrafter"/>
</dbReference>
<dbReference type="RefSeq" id="WP_075609245.1">
    <property type="nucleotide sequence ID" value="NZ_CP052766.1"/>
</dbReference>
<proteinExistence type="inferred from homology"/>
<reference evidence="13 14" key="2">
    <citation type="submission" date="2020-04" db="EMBL/GenBank/DDBJ databases">
        <title>Complete genome sequence of Alteromonas pelagimontana 5.12T.</title>
        <authorList>
            <person name="Sinha R.K."/>
            <person name="Krishnan K.P."/>
            <person name="Kurian J.P."/>
        </authorList>
    </citation>
    <scope>NUCLEOTIDE SEQUENCE [LARGE SCALE GENOMIC DNA]</scope>
    <source>
        <strain evidence="13 14">5.12</strain>
    </source>
</reference>
<evidence type="ECO:0000256" key="3">
    <source>
        <dbReference type="ARBA" id="ARBA00022898"/>
    </source>
</evidence>
<comment type="catalytic activity">
    <reaction evidence="7">
        <text>4-amino-4-deoxychorismate = 4-aminobenzoate + pyruvate + H(+)</text>
        <dbReference type="Rhea" id="RHEA:16201"/>
        <dbReference type="ChEBI" id="CHEBI:15361"/>
        <dbReference type="ChEBI" id="CHEBI:15378"/>
        <dbReference type="ChEBI" id="CHEBI:17836"/>
        <dbReference type="ChEBI" id="CHEBI:58406"/>
        <dbReference type="EC" id="4.1.3.38"/>
    </reaction>
</comment>
<evidence type="ECO:0000256" key="12">
    <source>
        <dbReference type="RuleBase" id="RU004516"/>
    </source>
</evidence>
<evidence type="ECO:0000256" key="10">
    <source>
        <dbReference type="ARBA" id="ARBA00080135"/>
    </source>
</evidence>
<dbReference type="SUPFAM" id="SSF56752">
    <property type="entry name" value="D-aminoacid aminotransferase-like PLP-dependent enzymes"/>
    <property type="match status" value="1"/>
</dbReference>
<comment type="pathway">
    <text evidence="5">Cofactor biosynthesis; tetrahydrofolate biosynthesis; 4-aminobenzoate from chorismate: step 2/2.</text>
</comment>
<comment type="function">
    <text evidence="8">Involved in the biosynthesis of p-aminobenzoate (PABA), a precursor of tetrahydrofolate. Converts 4-amino-4-deoxychorismate into 4-aminobenzoate (PABA) and pyruvate.</text>
</comment>
<evidence type="ECO:0000256" key="7">
    <source>
        <dbReference type="ARBA" id="ARBA00049529"/>
    </source>
</evidence>
<dbReference type="EC" id="4.1.3.38" evidence="6"/>
<keyword evidence="13" id="KW-0808">Transferase</keyword>
<reference evidence="14" key="1">
    <citation type="submission" date="2014-12" db="EMBL/GenBank/DDBJ databases">
        <title>Complete genome sequence of a multi-drug resistant Klebsiella pneumoniae.</title>
        <authorList>
            <person name="Hua X."/>
            <person name="Chen Q."/>
            <person name="Li X."/>
            <person name="Feng Y."/>
            <person name="Ruan Z."/>
            <person name="Yu Y."/>
        </authorList>
    </citation>
    <scope>NUCLEOTIDE SEQUENCE [LARGE SCALE GENOMIC DNA]</scope>
    <source>
        <strain evidence="14">5.12</strain>
    </source>
</reference>
<keyword evidence="4" id="KW-0289">Folate biosynthesis</keyword>